<organism evidence="5 6">
    <name type="scientific">Reticulomyxa filosa</name>
    <dbReference type="NCBI Taxonomy" id="46433"/>
    <lineage>
        <taxon>Eukaryota</taxon>
        <taxon>Sar</taxon>
        <taxon>Rhizaria</taxon>
        <taxon>Retaria</taxon>
        <taxon>Foraminifera</taxon>
        <taxon>Monothalamids</taxon>
        <taxon>Reticulomyxidae</taxon>
        <taxon>Reticulomyxa</taxon>
    </lineage>
</organism>
<evidence type="ECO:0000313" key="6">
    <source>
        <dbReference type="Proteomes" id="UP000023152"/>
    </source>
</evidence>
<keyword evidence="3" id="KW-1133">Transmembrane helix</keyword>
<dbReference type="SUPFAM" id="SSF57850">
    <property type="entry name" value="RING/U-box"/>
    <property type="match status" value="1"/>
</dbReference>
<dbReference type="InterPro" id="IPR042496">
    <property type="entry name" value="CGRF1"/>
</dbReference>
<feature type="transmembrane region" description="Helical" evidence="3">
    <location>
        <begin position="296"/>
        <end position="313"/>
    </location>
</feature>
<feature type="non-terminal residue" evidence="5">
    <location>
        <position position="1"/>
    </location>
</feature>
<keyword evidence="1" id="KW-0863">Zinc-finger</keyword>
<evidence type="ECO:0000259" key="4">
    <source>
        <dbReference type="PROSITE" id="PS50089"/>
    </source>
</evidence>
<proteinExistence type="predicted"/>
<feature type="compositionally biased region" description="Basic and acidic residues" evidence="2">
    <location>
        <begin position="113"/>
        <end position="122"/>
    </location>
</feature>
<evidence type="ECO:0000313" key="5">
    <source>
        <dbReference type="EMBL" id="ETO34413.1"/>
    </source>
</evidence>
<feature type="compositionally biased region" description="Basic and acidic residues" evidence="2">
    <location>
        <begin position="144"/>
        <end position="153"/>
    </location>
</feature>
<feature type="transmembrane region" description="Helical" evidence="3">
    <location>
        <begin position="22"/>
        <end position="42"/>
    </location>
</feature>
<keyword evidence="3" id="KW-0472">Membrane</keyword>
<dbReference type="PANTHER" id="PTHR15379">
    <property type="entry name" value="CELL GROWTH REGULATOR WITH RING FINGER DOMAIN PROTEIN 1"/>
    <property type="match status" value="1"/>
</dbReference>
<dbReference type="SMART" id="SM00184">
    <property type="entry name" value="RING"/>
    <property type="match status" value="1"/>
</dbReference>
<accession>X6P8I4</accession>
<evidence type="ECO:0000256" key="2">
    <source>
        <dbReference type="SAM" id="MobiDB-lite"/>
    </source>
</evidence>
<feature type="domain" description="RING-type" evidence="4">
    <location>
        <begin position="226"/>
        <end position="261"/>
    </location>
</feature>
<reference evidence="5 6" key="1">
    <citation type="journal article" date="2013" name="Curr. Biol.">
        <title>The Genome of the Foraminiferan Reticulomyxa filosa.</title>
        <authorList>
            <person name="Glockner G."/>
            <person name="Hulsmann N."/>
            <person name="Schleicher M."/>
            <person name="Noegel A.A."/>
            <person name="Eichinger L."/>
            <person name="Gallinger C."/>
            <person name="Pawlowski J."/>
            <person name="Sierra R."/>
            <person name="Euteneuer U."/>
            <person name="Pillet L."/>
            <person name="Moustafa A."/>
            <person name="Platzer M."/>
            <person name="Groth M."/>
            <person name="Szafranski K."/>
            <person name="Schliwa M."/>
        </authorList>
    </citation>
    <scope>NUCLEOTIDE SEQUENCE [LARGE SCALE GENOMIC DNA]</scope>
</reference>
<dbReference type="EMBL" id="ASPP01002586">
    <property type="protein sequence ID" value="ETO34413.1"/>
    <property type="molecule type" value="Genomic_DNA"/>
</dbReference>
<dbReference type="Gene3D" id="3.30.40.10">
    <property type="entry name" value="Zinc/RING finger domain, C3HC4 (zinc finger)"/>
    <property type="match status" value="1"/>
</dbReference>
<dbReference type="OrthoDB" id="10251219at2759"/>
<dbReference type="Pfam" id="PF13920">
    <property type="entry name" value="zf-C3HC4_3"/>
    <property type="match status" value="1"/>
</dbReference>
<dbReference type="InterPro" id="IPR001841">
    <property type="entry name" value="Znf_RING"/>
</dbReference>
<dbReference type="Proteomes" id="UP000023152">
    <property type="component" value="Unassembled WGS sequence"/>
</dbReference>
<dbReference type="InterPro" id="IPR013083">
    <property type="entry name" value="Znf_RING/FYVE/PHD"/>
</dbReference>
<dbReference type="GO" id="GO:0030308">
    <property type="term" value="P:negative regulation of cell growth"/>
    <property type="evidence" value="ECO:0007669"/>
    <property type="project" value="TreeGrafter"/>
</dbReference>
<dbReference type="GO" id="GO:0008270">
    <property type="term" value="F:zinc ion binding"/>
    <property type="evidence" value="ECO:0007669"/>
    <property type="project" value="UniProtKB-KW"/>
</dbReference>
<keyword evidence="1" id="KW-0862">Zinc</keyword>
<gene>
    <name evidence="5" type="ORF">RFI_02682</name>
</gene>
<protein>
    <recommendedName>
        <fullName evidence="4">RING-type domain-containing protein</fullName>
    </recommendedName>
</protein>
<feature type="region of interest" description="Disordered" evidence="2">
    <location>
        <begin position="113"/>
        <end position="157"/>
    </location>
</feature>
<comment type="caution">
    <text evidence="5">The sequence shown here is derived from an EMBL/GenBank/DDBJ whole genome shotgun (WGS) entry which is preliminary data.</text>
</comment>
<keyword evidence="1" id="KW-0479">Metal-binding</keyword>
<dbReference type="AlphaFoldDB" id="X6P8I4"/>
<evidence type="ECO:0000256" key="3">
    <source>
        <dbReference type="SAM" id="Phobius"/>
    </source>
</evidence>
<keyword evidence="3" id="KW-0812">Transmembrane</keyword>
<feature type="compositionally biased region" description="Polar residues" evidence="2">
    <location>
        <begin position="128"/>
        <end position="138"/>
    </location>
</feature>
<dbReference type="PROSITE" id="PS50089">
    <property type="entry name" value="ZF_RING_2"/>
    <property type="match status" value="1"/>
</dbReference>
<evidence type="ECO:0000256" key="1">
    <source>
        <dbReference type="PROSITE-ProRule" id="PRU00175"/>
    </source>
</evidence>
<keyword evidence="6" id="KW-1185">Reference proteome</keyword>
<sequence length="339" mass="38173">NNNNNNNMIPNTNMLTKGDEDLMNAIVLTSATTIATATAMAITTSDKGEQRAIDTVDNTIDFVEISIFEIPNGVSSLSYAHGGAKDHTVQSNPMTQSHIDMDVDVDIDAMEAESKQETHIRSEGPNIDASSQQQQQHGRVSATELKDEREDQHSITSSKSVLAPLSDLNPQFTIQILVDLQLHKIVQYQVCIGPYILFYLSHTYDIFGLNSWKAHTGEDKEGSRDCQICFEAPAAIIALPCRHCAVCHKCFAQMDKCPMCRKDITQYLKWQINLLAMKLKCKLYGMGRMLMTGSKTATFYSFFSCFVFVFFNLKHNIFHATSLPQIKTYDILLKKFYFH</sequence>
<dbReference type="PANTHER" id="PTHR15379:SF2">
    <property type="entry name" value="CELL GROWTH REGULATOR WITH RING FINGER DOMAIN PROTEIN 1"/>
    <property type="match status" value="1"/>
</dbReference>
<name>X6P8I4_RETFI</name>